<feature type="compositionally biased region" description="Basic and acidic residues" evidence="2">
    <location>
        <begin position="94"/>
        <end position="112"/>
    </location>
</feature>
<feature type="compositionally biased region" description="Basic residues" evidence="2">
    <location>
        <begin position="9"/>
        <end position="21"/>
    </location>
</feature>
<organism evidence="3 4">
    <name type="scientific">Marchantia polymorpha subsp. ruderalis</name>
    <dbReference type="NCBI Taxonomy" id="1480154"/>
    <lineage>
        <taxon>Eukaryota</taxon>
        <taxon>Viridiplantae</taxon>
        <taxon>Streptophyta</taxon>
        <taxon>Embryophyta</taxon>
        <taxon>Marchantiophyta</taxon>
        <taxon>Marchantiopsida</taxon>
        <taxon>Marchantiidae</taxon>
        <taxon>Marchantiales</taxon>
        <taxon>Marchantiaceae</taxon>
        <taxon>Marchantia</taxon>
    </lineage>
</organism>
<sequence length="446" mass="50142">MELDGVRQPRSRARPKKRANRRMVTAEVSDSSVEKTVAPIVNTSKVAVGESTRPVEIGGPSGVLIEVPADIPAEPLKEGTELISPISLSSEQTRSARGEETPQLKMNEDLEKESTLSEEILEQVVARIGGTVVEADGITLPTSPVEEVRPEEEKKASGEDAKVLEVTFPDFLQDSVVPLLKYLDGKRERYVVSKEPGFYVQLIRNRTKLKRAVAVKREWDSATALARERAATLSTECAAVKATLQEREAQLREKETECEVLQLNLAKESGRCTELEETCGGLRKSNENAQKVTVDLIARLEKSREAYDEAVKRSERLITTAEKREKNYIEELAKLEARRAEEVRIAEELRGKIAEAKTAEEDLRSKILEIAGKSSEVECRLKVESDCRRLREQLGKAEMRSQESQRRMEKAEEAYRQLREESTDELKLHLEKCLNGFALWGLQTVK</sequence>
<evidence type="ECO:0000313" key="3">
    <source>
        <dbReference type="EMBL" id="OAE22965.1"/>
    </source>
</evidence>
<protein>
    <submittedName>
        <fullName evidence="3">Uncharacterized protein</fullName>
    </submittedName>
</protein>
<accession>A0A176VSD2</accession>
<proteinExistence type="predicted"/>
<evidence type="ECO:0000256" key="2">
    <source>
        <dbReference type="SAM" id="MobiDB-lite"/>
    </source>
</evidence>
<reference evidence="3" key="1">
    <citation type="submission" date="2016-03" db="EMBL/GenBank/DDBJ databases">
        <title>Mechanisms controlling the formation of the plant cell surface in tip-growing cells are functionally conserved among land plants.</title>
        <authorList>
            <person name="Honkanen S."/>
            <person name="Jones V.A."/>
            <person name="Morieri G."/>
            <person name="Champion C."/>
            <person name="Hetherington A.J."/>
            <person name="Kelly S."/>
            <person name="Saint-Marcoux D."/>
            <person name="Proust H."/>
            <person name="Prescott H."/>
            <person name="Dolan L."/>
        </authorList>
    </citation>
    <scope>NUCLEOTIDE SEQUENCE [LARGE SCALE GENOMIC DNA]</scope>
    <source>
        <tissue evidence="3">Whole gametophyte</tissue>
    </source>
</reference>
<dbReference type="EMBL" id="LVLJ01002988">
    <property type="protein sequence ID" value="OAE22965.1"/>
    <property type="molecule type" value="Genomic_DNA"/>
</dbReference>
<feature type="region of interest" description="Disordered" evidence="2">
    <location>
        <begin position="1"/>
        <end position="30"/>
    </location>
</feature>
<feature type="coiled-coil region" evidence="1">
    <location>
        <begin position="297"/>
        <end position="428"/>
    </location>
</feature>
<gene>
    <name evidence="3" type="ORF">AXG93_1384s1010</name>
</gene>
<feature type="region of interest" description="Disordered" evidence="2">
    <location>
        <begin position="85"/>
        <end position="112"/>
    </location>
</feature>
<name>A0A176VSD2_MARPO</name>
<dbReference type="Proteomes" id="UP000077202">
    <property type="component" value="Unassembled WGS sequence"/>
</dbReference>
<evidence type="ECO:0000256" key="1">
    <source>
        <dbReference type="SAM" id="Coils"/>
    </source>
</evidence>
<keyword evidence="1" id="KW-0175">Coiled coil</keyword>
<comment type="caution">
    <text evidence="3">The sequence shown here is derived from an EMBL/GenBank/DDBJ whole genome shotgun (WGS) entry which is preliminary data.</text>
</comment>
<dbReference type="AlphaFoldDB" id="A0A176VSD2"/>
<feature type="coiled-coil region" evidence="1">
    <location>
        <begin position="237"/>
        <end position="271"/>
    </location>
</feature>
<evidence type="ECO:0000313" key="4">
    <source>
        <dbReference type="Proteomes" id="UP000077202"/>
    </source>
</evidence>
<keyword evidence="4" id="KW-1185">Reference proteome</keyword>